<dbReference type="PANTHER" id="PTHR10900:SF80">
    <property type="entry name" value="FASCICLIN-1"/>
    <property type="match status" value="1"/>
</dbReference>
<feature type="domain" description="FAS1" evidence="2">
    <location>
        <begin position="188"/>
        <end position="335"/>
    </location>
</feature>
<dbReference type="PROSITE" id="PS50213">
    <property type="entry name" value="FAS1"/>
    <property type="match status" value="4"/>
</dbReference>
<dbReference type="SMART" id="SM00554">
    <property type="entry name" value="FAS1"/>
    <property type="match status" value="4"/>
</dbReference>
<feature type="domain" description="FAS1" evidence="2">
    <location>
        <begin position="33"/>
        <end position="167"/>
    </location>
</feature>
<evidence type="ECO:0000313" key="3">
    <source>
        <dbReference type="EMBL" id="CAB3382352.1"/>
    </source>
</evidence>
<dbReference type="Pfam" id="PF02469">
    <property type="entry name" value="Fasciclin"/>
    <property type="match status" value="4"/>
</dbReference>
<dbReference type="PANTHER" id="PTHR10900">
    <property type="entry name" value="PERIOSTIN-RELATED"/>
    <property type="match status" value="1"/>
</dbReference>
<feature type="chain" id="PRO_5035762436" description="FAS1 domain-containing protein" evidence="1">
    <location>
        <begin position="31"/>
        <end position="680"/>
    </location>
</feature>
<feature type="domain" description="FAS1" evidence="2">
    <location>
        <begin position="348"/>
        <end position="488"/>
    </location>
</feature>
<dbReference type="AlphaFoldDB" id="A0A8S1DW79"/>
<protein>
    <recommendedName>
        <fullName evidence="2">FAS1 domain-containing protein</fullName>
    </recommendedName>
</protein>
<keyword evidence="1" id="KW-0732">Signal</keyword>
<keyword evidence="4" id="KW-1185">Reference proteome</keyword>
<evidence type="ECO:0000313" key="4">
    <source>
        <dbReference type="Proteomes" id="UP000494165"/>
    </source>
</evidence>
<accession>A0A8S1DW79</accession>
<gene>
    <name evidence="3" type="ORF">CLODIP_2_CD10359</name>
</gene>
<name>A0A8S1DW79_9INSE</name>
<comment type="caution">
    <text evidence="3">The sequence shown here is derived from an EMBL/GenBank/DDBJ whole genome shotgun (WGS) entry which is preliminary data.</text>
</comment>
<dbReference type="OrthoDB" id="7700931at2759"/>
<feature type="domain" description="FAS1" evidence="2">
    <location>
        <begin position="492"/>
        <end position="648"/>
    </location>
</feature>
<evidence type="ECO:0000259" key="2">
    <source>
        <dbReference type="PROSITE" id="PS50213"/>
    </source>
</evidence>
<dbReference type="EMBL" id="CADEPI010000267">
    <property type="protein sequence ID" value="CAB3382352.1"/>
    <property type="molecule type" value="Genomic_DNA"/>
</dbReference>
<sequence length="680" mass="75585">MCRLKKCGGAAKTLLVLAVGLVLVAQPALGAPRKSVKQKLQEDPELSQFYLLLEQNVLANFTLNFHKATFFAPTNEAFQRFKGPVDDKLILYHIASGVSQTLDKLSDTVTTSYDGSPPLWVTRLQKGNTNKKELFINNAKVLEKRSNFQGVNSQNSPQVLHVIDEVLVPLTSVSTDTSVDNPDAAGFLAQSESVQLGSHRVRSFRQRVNQNQKEAVFKAGGGNTFFIPVDEGFKPPPRPEKIDMKVIDGHVIPGRVLFIRPTPTGEEFDTLAFTDNIRVQVSFSTQPDDKSHRAYVSSNTVVGDTSHPTGVVMAEIVHANIPVKNGVVHLIHRPLMVVDTTVTQFLQSFKGIVSEKEDGPLNKLYEVIMDHGGEFMTQITNMKSLTLFAPSNAAWANANLNNILQTKDKVKEILRMHLVAEKLPLETILSENIIQVESAAARKNLYFNVIRHGHNETLTVEGGGVNATVVQPNIAATNGIVHIIDRVLGIPYSTVGEKLATDPALNKTFWLAQSERFNEQLNNPHKRFTFFVPRDAAWEKAELHYPSTHKKLFMRDFQYHAKSILERHLIVDQAFTMAELKDLFQRNESAVPHTVRDVLHIKVKEIDKTEAETGEAGYYIEWQGERILVSRPDVECTNGIIHVIDSALLRDTDVYVTGGVRGLGPVMSVLTLLLAATLAF</sequence>
<reference evidence="3 4" key="1">
    <citation type="submission" date="2020-04" db="EMBL/GenBank/DDBJ databases">
        <authorList>
            <person name="Alioto T."/>
            <person name="Alioto T."/>
            <person name="Gomez Garrido J."/>
        </authorList>
    </citation>
    <scope>NUCLEOTIDE SEQUENCE [LARGE SCALE GENOMIC DNA]</scope>
</reference>
<dbReference type="Proteomes" id="UP000494165">
    <property type="component" value="Unassembled WGS sequence"/>
</dbReference>
<evidence type="ECO:0000256" key="1">
    <source>
        <dbReference type="SAM" id="SignalP"/>
    </source>
</evidence>
<dbReference type="SUPFAM" id="SSF82153">
    <property type="entry name" value="FAS1 domain"/>
    <property type="match status" value="4"/>
</dbReference>
<proteinExistence type="predicted"/>
<dbReference type="InterPro" id="IPR050904">
    <property type="entry name" value="Adhesion/Biosynth-related"/>
</dbReference>
<dbReference type="InterPro" id="IPR000782">
    <property type="entry name" value="FAS1_domain"/>
</dbReference>
<dbReference type="Gene3D" id="2.30.180.10">
    <property type="entry name" value="FAS1 domain"/>
    <property type="match status" value="4"/>
</dbReference>
<feature type="signal peptide" evidence="1">
    <location>
        <begin position="1"/>
        <end position="30"/>
    </location>
</feature>
<dbReference type="InterPro" id="IPR036378">
    <property type="entry name" value="FAS1_dom_sf"/>
</dbReference>
<organism evidence="3 4">
    <name type="scientific">Cloeon dipterum</name>
    <dbReference type="NCBI Taxonomy" id="197152"/>
    <lineage>
        <taxon>Eukaryota</taxon>
        <taxon>Metazoa</taxon>
        <taxon>Ecdysozoa</taxon>
        <taxon>Arthropoda</taxon>
        <taxon>Hexapoda</taxon>
        <taxon>Insecta</taxon>
        <taxon>Pterygota</taxon>
        <taxon>Palaeoptera</taxon>
        <taxon>Ephemeroptera</taxon>
        <taxon>Pisciforma</taxon>
        <taxon>Baetidae</taxon>
        <taxon>Cloeon</taxon>
    </lineage>
</organism>